<evidence type="ECO:0000313" key="4">
    <source>
        <dbReference type="Proteomes" id="UP000028492"/>
    </source>
</evidence>
<dbReference type="HOGENOM" id="CLU_810544_0_0_11"/>
<dbReference type="KEGG" id="aja:AJAP_21485"/>
<dbReference type="AlphaFoldDB" id="A0A075V302"/>
<feature type="transmembrane region" description="Helical" evidence="2">
    <location>
        <begin position="108"/>
        <end position="129"/>
    </location>
</feature>
<feature type="region of interest" description="Disordered" evidence="1">
    <location>
        <begin position="1"/>
        <end position="35"/>
    </location>
</feature>
<feature type="transmembrane region" description="Helical" evidence="2">
    <location>
        <begin position="141"/>
        <end position="164"/>
    </location>
</feature>
<gene>
    <name evidence="3" type="ORF">AJAP_21485</name>
</gene>
<feature type="transmembrane region" description="Helical" evidence="2">
    <location>
        <begin position="269"/>
        <end position="294"/>
    </location>
</feature>
<sequence length="349" mass="36885">MIRTVPRRASRHDEEHAAPATTGSQGSAAARKPTTWSSRTPRALLAWSLLYSALQAYWTFVASPPRMSPVGVDLIAFSGWKAIMLSLAGATITFALGRGGQRAAVQRVLVIASWAVSGMLVVAAALFLLDVVGGLLPGIGVQFFPLGFLSRTACLVGAALMAMVAMTHTRRLRGACAACGRIGATPRMERTPAWASVAAYLATAGCAVRIGAQLVVGFDSGGLGVGVSLVLFEIGFVLSGTLLPWALVHDWGRIFPRWVPGLAGRRVPRWLVLGPAAGISIAMIVYFGMILTNMAGILLSGANDLGFGKGLPDAFYWVSVPVYWLWGAALGFAALGYGRRTRPRCRQCG</sequence>
<dbReference type="Proteomes" id="UP000028492">
    <property type="component" value="Chromosome"/>
</dbReference>
<feature type="transmembrane region" description="Helical" evidence="2">
    <location>
        <begin position="314"/>
        <end position="337"/>
    </location>
</feature>
<keyword evidence="2" id="KW-0472">Membrane</keyword>
<evidence type="ECO:0000313" key="3">
    <source>
        <dbReference type="EMBL" id="AIG77155.1"/>
    </source>
</evidence>
<keyword evidence="2" id="KW-0812">Transmembrane</keyword>
<reference evidence="3 4" key="1">
    <citation type="journal article" date="2014" name="J. Biotechnol.">
        <title>Complete genome sequence of the actinobacterium Amycolatopsis japonica MG417-CF17(T) (=DSM 44213T) producing (S,S)-N,N'-ethylenediaminedisuccinic acid.</title>
        <authorList>
            <person name="Stegmann E."/>
            <person name="Albersmeier A."/>
            <person name="Spohn M."/>
            <person name="Gert H."/>
            <person name="Weber T."/>
            <person name="Wohlleben W."/>
            <person name="Kalinowski J."/>
            <person name="Ruckert C."/>
        </authorList>
    </citation>
    <scope>NUCLEOTIDE SEQUENCE [LARGE SCALE GENOMIC DNA]</scope>
    <source>
        <strain evidence="4">MG417-CF17 (DSM 44213)</strain>
    </source>
</reference>
<evidence type="ECO:0000256" key="1">
    <source>
        <dbReference type="SAM" id="MobiDB-lite"/>
    </source>
</evidence>
<dbReference type="eggNOG" id="ENOG5032R1B">
    <property type="taxonomic scope" value="Bacteria"/>
</dbReference>
<protein>
    <submittedName>
        <fullName evidence="3">Putative membrane protein</fullName>
    </submittedName>
</protein>
<feature type="compositionally biased region" description="Basic residues" evidence="1">
    <location>
        <begin position="1"/>
        <end position="10"/>
    </location>
</feature>
<dbReference type="EMBL" id="CP008953">
    <property type="protein sequence ID" value="AIG77155.1"/>
    <property type="molecule type" value="Genomic_DNA"/>
</dbReference>
<organism evidence="3 4">
    <name type="scientific">Amycolatopsis japonica</name>
    <dbReference type="NCBI Taxonomy" id="208439"/>
    <lineage>
        <taxon>Bacteria</taxon>
        <taxon>Bacillati</taxon>
        <taxon>Actinomycetota</taxon>
        <taxon>Actinomycetes</taxon>
        <taxon>Pseudonocardiales</taxon>
        <taxon>Pseudonocardiaceae</taxon>
        <taxon>Amycolatopsis</taxon>
        <taxon>Amycolatopsis japonica group</taxon>
    </lineage>
</organism>
<feature type="transmembrane region" description="Helical" evidence="2">
    <location>
        <begin position="44"/>
        <end position="62"/>
    </location>
</feature>
<evidence type="ECO:0000256" key="2">
    <source>
        <dbReference type="SAM" id="Phobius"/>
    </source>
</evidence>
<name>A0A075V302_9PSEU</name>
<dbReference type="STRING" id="208439.AJAP_21485"/>
<feature type="transmembrane region" description="Helical" evidence="2">
    <location>
        <begin position="222"/>
        <end position="248"/>
    </location>
</feature>
<feature type="transmembrane region" description="Helical" evidence="2">
    <location>
        <begin position="197"/>
        <end position="216"/>
    </location>
</feature>
<accession>A0A075V302</accession>
<feature type="transmembrane region" description="Helical" evidence="2">
    <location>
        <begin position="74"/>
        <end position="96"/>
    </location>
</feature>
<keyword evidence="4" id="KW-1185">Reference proteome</keyword>
<proteinExistence type="predicted"/>
<keyword evidence="2" id="KW-1133">Transmembrane helix</keyword>